<reference evidence="2" key="1">
    <citation type="submission" date="2023-03" db="EMBL/GenBank/DDBJ databases">
        <authorList>
            <person name="Shen W."/>
            <person name="Cai J."/>
        </authorList>
    </citation>
    <scope>NUCLEOTIDE SEQUENCE</scope>
    <source>
        <strain evidence="2">B245-2</strain>
    </source>
</reference>
<dbReference type="RefSeq" id="WP_311898745.1">
    <property type="nucleotide sequence ID" value="NZ_JARQBI010000068.1"/>
</dbReference>
<sequence length="172" mass="20549">MATIKDFARYLVHSYELYSRSQFDNNSELKLQKMMYLAQRESLALTGNPLFDEPFEGWIHGPVLPQLRFFFSEDYEPYSIDEKNKLTETERYVIDSVVYQYGKYEAWSLADLTHREECWLKSREGLSSDEIGNNLITYEDIREDAKKVRPYDHIYDMFVDEFEDFTDEVLVL</sequence>
<name>A0AAW8TTT5_9ENTE</name>
<dbReference type="Pfam" id="PF13274">
    <property type="entry name" value="SocA_Panacea"/>
    <property type="match status" value="1"/>
</dbReference>
<dbReference type="EMBL" id="JARQBI010000068">
    <property type="protein sequence ID" value="MDT2797941.1"/>
    <property type="molecule type" value="Genomic_DNA"/>
</dbReference>
<dbReference type="InterPro" id="IPR025272">
    <property type="entry name" value="SocA_Panacea"/>
</dbReference>
<evidence type="ECO:0000313" key="3">
    <source>
        <dbReference type="Proteomes" id="UP001255696"/>
    </source>
</evidence>
<evidence type="ECO:0000259" key="1">
    <source>
        <dbReference type="Pfam" id="PF13274"/>
    </source>
</evidence>
<evidence type="ECO:0000313" key="2">
    <source>
        <dbReference type="EMBL" id="MDT2797941.1"/>
    </source>
</evidence>
<proteinExistence type="predicted"/>
<dbReference type="Proteomes" id="UP001255696">
    <property type="component" value="Unassembled WGS sequence"/>
</dbReference>
<dbReference type="AlphaFoldDB" id="A0AAW8TTT5"/>
<protein>
    <submittedName>
        <fullName evidence="2">DUF4065 domain-containing protein</fullName>
    </submittedName>
</protein>
<accession>A0AAW8TTT5</accession>
<gene>
    <name evidence="2" type="ORF">P7H47_11955</name>
</gene>
<organism evidence="2 3">
    <name type="scientific">Enterococcus cecorum</name>
    <dbReference type="NCBI Taxonomy" id="44008"/>
    <lineage>
        <taxon>Bacteria</taxon>
        <taxon>Bacillati</taxon>
        <taxon>Bacillota</taxon>
        <taxon>Bacilli</taxon>
        <taxon>Lactobacillales</taxon>
        <taxon>Enterococcaceae</taxon>
        <taxon>Enterococcus</taxon>
    </lineage>
</organism>
<feature type="domain" description="Antitoxin SocA-like Panacea" evidence="1">
    <location>
        <begin position="31"/>
        <end position="119"/>
    </location>
</feature>
<comment type="caution">
    <text evidence="2">The sequence shown here is derived from an EMBL/GenBank/DDBJ whole genome shotgun (WGS) entry which is preliminary data.</text>
</comment>